<feature type="transmembrane region" description="Helical" evidence="2">
    <location>
        <begin position="12"/>
        <end position="33"/>
    </location>
</feature>
<organism evidence="3 4">
    <name type="scientific">Parvibaculum lavamentivorans (strain DS-1 / DSM 13023 / NCIMB 13966)</name>
    <dbReference type="NCBI Taxonomy" id="402881"/>
    <lineage>
        <taxon>Bacteria</taxon>
        <taxon>Pseudomonadati</taxon>
        <taxon>Pseudomonadota</taxon>
        <taxon>Alphaproteobacteria</taxon>
        <taxon>Hyphomicrobiales</taxon>
        <taxon>Parvibaculaceae</taxon>
        <taxon>Parvibaculum</taxon>
    </lineage>
</organism>
<dbReference type="eggNOG" id="COG2211">
    <property type="taxonomic scope" value="Bacteria"/>
</dbReference>
<dbReference type="STRING" id="402881.Plav_0575"/>
<name>A7HQL5_PARL1</name>
<sequence>MTAPLSRSSIYMHGSIGLPIAMFGYPVAVWLPPFYAGELGVSLAAVGTMIMLARLTDVVTDPLIGYFSDHTHTRIGRRKPFMLLGLPILMVGVLFLFMPHIFGFSSVGSVYLLAWLGIMFIGSTLVYIPYFAWGAELSPDYHERSRITASREFYVLVGLMLSALIPALLPFIIEGPATPRPVLTAMAWTIIILTPLTVILVCWRVAEPAHVKVSRQVPLLEGLRHVGRNGPMVRVLAIVLIVTGGEAFRNALSLFFMRDYIGVTGVGMLYLYYFAAGLLAIPGWLWLGRRMGKHKAFAICMAAAASLSTIAFFLVPGQTQIFTAMFIAKGLCFGGLQFLPLAMLADVVDVDTARSKGKRAGTFFAISGMTTKLATAFGTGISLNVVAFFGFNPLPGVVNGPDEFWWLTFAYAVIPSVFFIAALWLTWTYPLTSERQKRLRGLIERRNTRLAQEAAINRSAD</sequence>
<evidence type="ECO:0000256" key="2">
    <source>
        <dbReference type="SAM" id="Phobius"/>
    </source>
</evidence>
<feature type="transmembrane region" description="Helical" evidence="2">
    <location>
        <begin position="81"/>
        <end position="102"/>
    </location>
</feature>
<feature type="transmembrane region" description="Helical" evidence="2">
    <location>
        <begin position="409"/>
        <end position="430"/>
    </location>
</feature>
<dbReference type="InterPro" id="IPR039672">
    <property type="entry name" value="MFS_2"/>
</dbReference>
<feature type="transmembrane region" description="Helical" evidence="2">
    <location>
        <begin position="185"/>
        <end position="206"/>
    </location>
</feature>
<keyword evidence="2" id="KW-0812">Transmembrane</keyword>
<protein>
    <submittedName>
        <fullName evidence="3">Major facilitator superfamily MFS_1</fullName>
    </submittedName>
</protein>
<dbReference type="PANTHER" id="PTHR11328:SF24">
    <property type="entry name" value="MAJOR FACILITATOR SUPERFAMILY (MFS) PROFILE DOMAIN-CONTAINING PROTEIN"/>
    <property type="match status" value="1"/>
</dbReference>
<feature type="transmembrane region" description="Helical" evidence="2">
    <location>
        <begin position="269"/>
        <end position="287"/>
    </location>
</feature>
<keyword evidence="2" id="KW-0472">Membrane</keyword>
<dbReference type="GO" id="GO:0015293">
    <property type="term" value="F:symporter activity"/>
    <property type="evidence" value="ECO:0007669"/>
    <property type="project" value="InterPro"/>
</dbReference>
<dbReference type="AlphaFoldDB" id="A7HQL5"/>
<evidence type="ECO:0000256" key="1">
    <source>
        <dbReference type="ARBA" id="ARBA00009617"/>
    </source>
</evidence>
<feature type="transmembrane region" description="Helical" evidence="2">
    <location>
        <begin position="153"/>
        <end position="173"/>
    </location>
</feature>
<reference evidence="3 4" key="1">
    <citation type="journal article" date="2011" name="Stand. Genomic Sci.">
        <title>Complete genome sequence of Parvibaculum lavamentivorans type strain (DS-1(T)).</title>
        <authorList>
            <person name="Schleheck D."/>
            <person name="Weiss M."/>
            <person name="Pitluck S."/>
            <person name="Bruce D."/>
            <person name="Land M.L."/>
            <person name="Han S."/>
            <person name="Saunders E."/>
            <person name="Tapia R."/>
            <person name="Detter C."/>
            <person name="Brettin T."/>
            <person name="Han J."/>
            <person name="Woyke T."/>
            <person name="Goodwin L."/>
            <person name="Pennacchio L."/>
            <person name="Nolan M."/>
            <person name="Cook A.M."/>
            <person name="Kjelleberg S."/>
            <person name="Thomas T."/>
        </authorList>
    </citation>
    <scope>NUCLEOTIDE SEQUENCE [LARGE SCALE GENOMIC DNA]</scope>
    <source>
        <strain evidence="4">DS-1 / DSM 13023 / NCIMB 13966</strain>
    </source>
</reference>
<dbReference type="RefSeq" id="WP_011995489.1">
    <property type="nucleotide sequence ID" value="NC_009719.1"/>
</dbReference>
<gene>
    <name evidence="3" type="ordered locus">Plav_0575</name>
</gene>
<dbReference type="Proteomes" id="UP000006377">
    <property type="component" value="Chromosome"/>
</dbReference>
<dbReference type="KEGG" id="pla:Plav_0575"/>
<dbReference type="OrthoDB" id="181905at2"/>
<dbReference type="HOGENOM" id="CLU_027408_8_0_5"/>
<evidence type="ECO:0000313" key="4">
    <source>
        <dbReference type="Proteomes" id="UP000006377"/>
    </source>
</evidence>
<dbReference type="GO" id="GO:0008643">
    <property type="term" value="P:carbohydrate transport"/>
    <property type="evidence" value="ECO:0007669"/>
    <property type="project" value="InterPro"/>
</dbReference>
<feature type="transmembrane region" description="Helical" evidence="2">
    <location>
        <begin position="39"/>
        <end position="60"/>
    </location>
</feature>
<feature type="transmembrane region" description="Helical" evidence="2">
    <location>
        <begin position="296"/>
        <end position="315"/>
    </location>
</feature>
<dbReference type="EMBL" id="CP000774">
    <property type="protein sequence ID" value="ABS62198.1"/>
    <property type="molecule type" value="Genomic_DNA"/>
</dbReference>
<dbReference type="Pfam" id="PF13347">
    <property type="entry name" value="MFS_2"/>
    <property type="match status" value="1"/>
</dbReference>
<dbReference type="PANTHER" id="PTHR11328">
    <property type="entry name" value="MAJOR FACILITATOR SUPERFAMILY DOMAIN-CONTAINING PROTEIN"/>
    <property type="match status" value="1"/>
</dbReference>
<feature type="transmembrane region" description="Helical" evidence="2">
    <location>
        <begin position="233"/>
        <end position="257"/>
    </location>
</feature>
<feature type="transmembrane region" description="Helical" evidence="2">
    <location>
        <begin position="108"/>
        <end position="132"/>
    </location>
</feature>
<evidence type="ECO:0000313" key="3">
    <source>
        <dbReference type="EMBL" id="ABS62198.1"/>
    </source>
</evidence>
<keyword evidence="4" id="KW-1185">Reference proteome</keyword>
<feature type="transmembrane region" description="Helical" evidence="2">
    <location>
        <begin position="363"/>
        <end position="389"/>
    </location>
</feature>
<feature type="transmembrane region" description="Helical" evidence="2">
    <location>
        <begin position="321"/>
        <end position="342"/>
    </location>
</feature>
<dbReference type="InterPro" id="IPR036259">
    <property type="entry name" value="MFS_trans_sf"/>
</dbReference>
<dbReference type="SUPFAM" id="SSF103473">
    <property type="entry name" value="MFS general substrate transporter"/>
    <property type="match status" value="1"/>
</dbReference>
<keyword evidence="2" id="KW-1133">Transmembrane helix</keyword>
<dbReference type="Gene3D" id="1.20.1250.20">
    <property type="entry name" value="MFS general substrate transporter like domains"/>
    <property type="match status" value="2"/>
</dbReference>
<dbReference type="GO" id="GO:0005886">
    <property type="term" value="C:plasma membrane"/>
    <property type="evidence" value="ECO:0007669"/>
    <property type="project" value="TreeGrafter"/>
</dbReference>
<comment type="similarity">
    <text evidence="1">Belongs to the sodium:galactoside symporter (TC 2.A.2) family.</text>
</comment>
<accession>A7HQL5</accession>
<proteinExistence type="inferred from homology"/>